<organism evidence="1">
    <name type="scientific">marine sediment metagenome</name>
    <dbReference type="NCBI Taxonomy" id="412755"/>
    <lineage>
        <taxon>unclassified sequences</taxon>
        <taxon>metagenomes</taxon>
        <taxon>ecological metagenomes</taxon>
    </lineage>
</organism>
<evidence type="ECO:0000313" key="1">
    <source>
        <dbReference type="EMBL" id="GAG00572.1"/>
    </source>
</evidence>
<gene>
    <name evidence="1" type="ORF">S01H1_45455</name>
</gene>
<dbReference type="EMBL" id="BARS01029045">
    <property type="protein sequence ID" value="GAG00572.1"/>
    <property type="molecule type" value="Genomic_DNA"/>
</dbReference>
<reference evidence="1" key="1">
    <citation type="journal article" date="2014" name="Front. Microbiol.">
        <title>High frequency of phylogenetically diverse reductive dehalogenase-homologous genes in deep subseafloor sedimentary metagenomes.</title>
        <authorList>
            <person name="Kawai M."/>
            <person name="Futagami T."/>
            <person name="Toyoda A."/>
            <person name="Takaki Y."/>
            <person name="Nishi S."/>
            <person name="Hori S."/>
            <person name="Arai W."/>
            <person name="Tsubouchi T."/>
            <person name="Morono Y."/>
            <person name="Uchiyama I."/>
            <person name="Ito T."/>
            <person name="Fujiyama A."/>
            <person name="Inagaki F."/>
            <person name="Takami H."/>
        </authorList>
    </citation>
    <scope>NUCLEOTIDE SEQUENCE</scope>
    <source>
        <strain evidence="1">Expedition CK06-06</strain>
    </source>
</reference>
<comment type="caution">
    <text evidence="1">The sequence shown here is derived from an EMBL/GenBank/DDBJ whole genome shotgun (WGS) entry which is preliminary data.</text>
</comment>
<accession>X0UMQ1</accession>
<protein>
    <submittedName>
        <fullName evidence="1">Uncharacterized protein</fullName>
    </submittedName>
</protein>
<dbReference type="AlphaFoldDB" id="X0UMQ1"/>
<name>X0UMQ1_9ZZZZ</name>
<proteinExistence type="predicted"/>
<feature type="non-terminal residue" evidence="1">
    <location>
        <position position="1"/>
    </location>
</feature>
<sequence>DVIPNMTITEFKKFHAKDIKKMMSVEVFSDGEHLFTAVIPKGDWLTKDVVKAEAESVAMRSNMLEGLKPEEVTLASV</sequence>